<reference evidence="5" key="1">
    <citation type="submission" date="2011-06" db="EMBL/GenBank/DDBJ databases">
        <title>Complete genome sequence of Paenibacillus mucilaginosus KNP414.</title>
        <authorList>
            <person name="Wang J."/>
            <person name="Hu S."/>
            <person name="Hu X."/>
            <person name="Zhang B."/>
            <person name="Dong D."/>
            <person name="Zhang S."/>
            <person name="Zhao K."/>
            <person name="Wu D."/>
        </authorList>
    </citation>
    <scope>NUCLEOTIDE SEQUENCE [LARGE SCALE GENOMIC DNA]</scope>
    <source>
        <strain evidence="5">KNP414</strain>
    </source>
</reference>
<dbReference type="HOGENOM" id="CLU_040681_9_0_9"/>
<dbReference type="PANTHER" id="PTHR43080:SF2">
    <property type="entry name" value="CBS DOMAIN-CONTAINING PROTEIN"/>
    <property type="match status" value="1"/>
</dbReference>
<feature type="domain" description="CBS" evidence="3">
    <location>
        <begin position="8"/>
        <end position="64"/>
    </location>
</feature>
<dbReference type="Gene3D" id="3.10.580.10">
    <property type="entry name" value="CBS-domain"/>
    <property type="match status" value="1"/>
</dbReference>
<organism evidence="4 5">
    <name type="scientific">Paenibacillus mucilaginosus (strain KNP414)</name>
    <dbReference type="NCBI Taxonomy" id="1036673"/>
    <lineage>
        <taxon>Bacteria</taxon>
        <taxon>Bacillati</taxon>
        <taxon>Bacillota</taxon>
        <taxon>Bacilli</taxon>
        <taxon>Bacillales</taxon>
        <taxon>Paenibacillaceae</taxon>
        <taxon>Paenibacillus</taxon>
    </lineage>
</organism>
<evidence type="ECO:0000256" key="2">
    <source>
        <dbReference type="PROSITE-ProRule" id="PRU00703"/>
    </source>
</evidence>
<gene>
    <name evidence="4" type="ordered locus">KNP414_04697</name>
</gene>
<keyword evidence="1 2" id="KW-0129">CBS domain</keyword>
<reference evidence="4 5" key="2">
    <citation type="journal article" date="2013" name="Genome Announc.">
        <title>Genome Sequence of Growth-Improving Paenibacillus mucilaginosus Strain KNP414.</title>
        <authorList>
            <person name="Lu J.J."/>
            <person name="Wang J.F."/>
            <person name="Hu X.F."/>
        </authorList>
    </citation>
    <scope>NUCLEOTIDE SEQUENCE [LARGE SCALE GENOMIC DNA]</scope>
    <source>
        <strain evidence="4 5">KNP414</strain>
    </source>
</reference>
<dbReference type="Pfam" id="PF00571">
    <property type="entry name" value="CBS"/>
    <property type="match status" value="2"/>
</dbReference>
<dbReference type="Proteomes" id="UP000006620">
    <property type="component" value="Chromosome"/>
</dbReference>
<dbReference type="RefSeq" id="WP_013918380.1">
    <property type="nucleotide sequence ID" value="NC_015690.1"/>
</dbReference>
<dbReference type="PANTHER" id="PTHR43080">
    <property type="entry name" value="CBS DOMAIN-CONTAINING PROTEIN CBSX3, MITOCHONDRIAL"/>
    <property type="match status" value="1"/>
</dbReference>
<evidence type="ECO:0000256" key="1">
    <source>
        <dbReference type="ARBA" id="ARBA00023122"/>
    </source>
</evidence>
<evidence type="ECO:0000313" key="5">
    <source>
        <dbReference type="Proteomes" id="UP000006620"/>
    </source>
</evidence>
<dbReference type="SMART" id="SM00116">
    <property type="entry name" value="CBS"/>
    <property type="match status" value="2"/>
</dbReference>
<name>F8FFW5_PAEMK</name>
<dbReference type="InterPro" id="IPR000644">
    <property type="entry name" value="CBS_dom"/>
</dbReference>
<dbReference type="CDD" id="cd04586">
    <property type="entry name" value="CBS_pair_BON_assoc"/>
    <property type="match status" value="1"/>
</dbReference>
<sequence length="152" mass="17357">MMKAHDIMIRNVYCVNETESVRSVIRMFLEHRISGVPVVNGRKKIVGYISDGDIMEYIGRHEDRVVGSLFFTFVFRGDEFGFDERISRILDLPVMDIATKKVITVQAEEPMENIAAILAQRQIKKLPVEQHGELVGIISRGDVIRHSFKALL</sequence>
<proteinExistence type="predicted"/>
<dbReference type="EMBL" id="CP002869">
    <property type="protein sequence ID" value="AEI43227.1"/>
    <property type="molecule type" value="Genomic_DNA"/>
</dbReference>
<dbReference type="AlphaFoldDB" id="F8FFW5"/>
<evidence type="ECO:0000313" key="4">
    <source>
        <dbReference type="EMBL" id="AEI43227.1"/>
    </source>
</evidence>
<dbReference type="InterPro" id="IPR046342">
    <property type="entry name" value="CBS_dom_sf"/>
</dbReference>
<dbReference type="SUPFAM" id="SSF54631">
    <property type="entry name" value="CBS-domain pair"/>
    <property type="match status" value="1"/>
</dbReference>
<accession>F8FFW5</accession>
<dbReference type="PROSITE" id="PS51371">
    <property type="entry name" value="CBS"/>
    <property type="match status" value="2"/>
</dbReference>
<dbReference type="InterPro" id="IPR051257">
    <property type="entry name" value="Diverse_CBS-Domain"/>
</dbReference>
<dbReference type="KEGG" id="pms:KNP414_04697"/>
<evidence type="ECO:0000259" key="3">
    <source>
        <dbReference type="PROSITE" id="PS51371"/>
    </source>
</evidence>
<protein>
    <submittedName>
        <fullName evidence="4">CBS domain-containing protein</fullName>
    </submittedName>
</protein>
<feature type="domain" description="CBS" evidence="3">
    <location>
        <begin position="98"/>
        <end position="152"/>
    </location>
</feature>
<dbReference type="PATRIC" id="fig|1036673.3.peg.4322"/>